<protein>
    <submittedName>
        <fullName evidence="4">AsmA-like C-terminal domain-containing protein</fullName>
    </submittedName>
</protein>
<feature type="transmembrane region" description="Helical" evidence="2">
    <location>
        <begin position="9"/>
        <end position="30"/>
    </location>
</feature>
<keyword evidence="5" id="KW-1185">Reference proteome</keyword>
<dbReference type="GO" id="GO:0090313">
    <property type="term" value="P:regulation of protein targeting to membrane"/>
    <property type="evidence" value="ECO:0007669"/>
    <property type="project" value="TreeGrafter"/>
</dbReference>
<feature type="region of interest" description="Disordered" evidence="1">
    <location>
        <begin position="1096"/>
        <end position="1119"/>
    </location>
</feature>
<gene>
    <name evidence="4" type="ORF">PP769_15200</name>
</gene>
<dbReference type="InterPro" id="IPR025263">
    <property type="entry name" value="YhdP_central"/>
</dbReference>
<dbReference type="PANTHER" id="PTHR30441">
    <property type="entry name" value="DUF748 DOMAIN-CONTAINING PROTEIN"/>
    <property type="match status" value="1"/>
</dbReference>
<evidence type="ECO:0000256" key="2">
    <source>
        <dbReference type="SAM" id="Phobius"/>
    </source>
</evidence>
<name>A0AA96G9D1_9BACT</name>
<keyword evidence="2" id="KW-0812">Transmembrane</keyword>
<dbReference type="EMBL" id="CP116967">
    <property type="protein sequence ID" value="WNM57306.1"/>
    <property type="molecule type" value="Genomic_DNA"/>
</dbReference>
<keyword evidence="2" id="KW-0472">Membrane</keyword>
<dbReference type="RefSeq" id="WP_312641634.1">
    <property type="nucleotide sequence ID" value="NZ_CP116967.1"/>
</dbReference>
<dbReference type="Pfam" id="PF13116">
    <property type="entry name" value="YhdP"/>
    <property type="match status" value="1"/>
</dbReference>
<dbReference type="AlphaFoldDB" id="A0AA96G9D1"/>
<organism evidence="4 5">
    <name type="scientific">Candidatus Nitrospira allomarina</name>
    <dbReference type="NCBI Taxonomy" id="3020900"/>
    <lineage>
        <taxon>Bacteria</taxon>
        <taxon>Pseudomonadati</taxon>
        <taxon>Nitrospirota</taxon>
        <taxon>Nitrospiria</taxon>
        <taxon>Nitrospirales</taxon>
        <taxon>Nitrospiraceae</taxon>
        <taxon>Nitrospira</taxon>
    </lineage>
</organism>
<evidence type="ECO:0000256" key="1">
    <source>
        <dbReference type="SAM" id="MobiDB-lite"/>
    </source>
</evidence>
<evidence type="ECO:0000259" key="3">
    <source>
        <dbReference type="Pfam" id="PF13116"/>
    </source>
</evidence>
<dbReference type="Proteomes" id="UP001302719">
    <property type="component" value="Chromosome"/>
</dbReference>
<dbReference type="KEGG" id="nall:PP769_15200"/>
<reference evidence="4 5" key="1">
    <citation type="submission" date="2023-01" db="EMBL/GenBank/DDBJ databases">
        <title>Cultivation and genomic characterization of new, ubiquitous marine nitrite-oxidizing bacteria from the Nitrospirales.</title>
        <authorList>
            <person name="Mueller A.J."/>
            <person name="Daebeler A."/>
            <person name="Herbold C.W."/>
            <person name="Kirkegaard R.H."/>
            <person name="Daims H."/>
        </authorList>
    </citation>
    <scope>NUCLEOTIDE SEQUENCE [LARGE SCALE GENOMIC DNA]</scope>
    <source>
        <strain evidence="4 5">VA</strain>
    </source>
</reference>
<evidence type="ECO:0000313" key="5">
    <source>
        <dbReference type="Proteomes" id="UP001302719"/>
    </source>
</evidence>
<sequence length="1119" mass="122381">MRWSGKQMFWWGALGALVLTIALIVLPLFLNPDYLKTLALQQIQRTFGSHVTVGHTSFALFPSPHFLVLDIVVQEQPESHAVFRAKSMSLDLGIGQLLMKKIVVREFLVESPEIELRREADGEWRFLSYASNDSPIVSATKFLVLGKVVVTDGKIIVIDESPREAVRGFVIEDVAFVSDTTHDGPSMASSFELSGKIRQTQELAPFRIKGELEARWASPVLSIASEPVGFEQIKFSGKVKADHLEINQLGEYLPNGQSLMAVPGTLSVKSQVTWVQNAKTSRLSLSHINVSSSFIDLDGSANTEMLEDGHQMMGFSMRSSNVDLAMIRQHLPKTWIPDDLLPVWEKGEWGGGLNIAEARVTGSTREDVQTSVTGTFHLADGYVRIPEWPTTDHIQGTVVVEPDRMQLSGVQGIYDGIPVEVTEGVFLLKESGPWGDVGLQGPVPAEKVLRVVTQLGAPSDFGLLNAWKVSDGSGLLRLRFAGNLLESSGLKFQYGEFKPEGLVIQIPGLPQPFTQGHGTITFSRESTVLEGLQGNVGAYPLALNGTITYKGASRFEPLTIQGGFAGEDLFPVSGKRAVSPGMQITGPLHASVTLTGPTRHPKLKGWIDGRGAFMDVPSLLQKQAGQDGRLEFDGQFHPGNRVHFERVELVMLPLRLRGQGTIRYRSEVTWEARVDSGPVYLGVLPEGIRVLGDLVQSGILEVQLKGSGRGTDWTRWNTKGWVALTEGVVALRGVSDPISNLFIRLKVDEDQLDLKRMEFRLKNSEAVITGFMKNWKTTPVASVMFDSPQFDIDLLIPKEGRSAIRDGIEWLAAHGSLEGSVHIERPSYKTLSGKKLSAVLKIHDKLVSVDKVQSMVAEHGTVGGRFFVHLPEGRPAAMRASFQAKDLPFEHVLSLFGEERRLITGSMSVRGMLQGHGRDDRGIIPTLNGSVKISLGEGYIRKGTIFPRILALLNLPQVLRGKVDLEETGFPFTTVSSKLTVEDGVFSSKDLLIQSPIMKVSAAGMYDWKRDRLEVISAVSPFGSYSDILKDIPLFGRIFSGDRKGLATALFSINGPLGDPEVKYLPMESVKTGLTGLAQLAFDILKNTLTLPYDLLNGTQEDPGSAPPDAGRSGLPGPL</sequence>
<dbReference type="PANTHER" id="PTHR30441:SF4">
    <property type="entry name" value="PROTEIN ASMA"/>
    <property type="match status" value="1"/>
</dbReference>
<accession>A0AA96G9D1</accession>
<feature type="domain" description="YhdP central" evidence="3">
    <location>
        <begin position="192"/>
        <end position="1062"/>
    </location>
</feature>
<keyword evidence="2" id="KW-1133">Transmembrane helix</keyword>
<dbReference type="GO" id="GO:0005886">
    <property type="term" value="C:plasma membrane"/>
    <property type="evidence" value="ECO:0007669"/>
    <property type="project" value="TreeGrafter"/>
</dbReference>
<proteinExistence type="predicted"/>
<dbReference type="InterPro" id="IPR052894">
    <property type="entry name" value="AsmA-related"/>
</dbReference>
<evidence type="ECO:0000313" key="4">
    <source>
        <dbReference type="EMBL" id="WNM57306.1"/>
    </source>
</evidence>